<protein>
    <submittedName>
        <fullName evidence="1">Membrane protein</fullName>
    </submittedName>
</protein>
<dbReference type="AlphaFoldDB" id="A0A8J3XED5"/>
<dbReference type="InterPro" id="IPR004927">
    <property type="entry name" value="MerB"/>
</dbReference>
<gene>
    <name evidence="1" type="ORF">Pmi06nite_68200</name>
</gene>
<accession>A0A8J3XED5</accession>
<dbReference type="InterPro" id="IPR053717">
    <property type="entry name" value="MerB_lyase_sf"/>
</dbReference>
<dbReference type="Proteomes" id="UP000650628">
    <property type="component" value="Unassembled WGS sequence"/>
</dbReference>
<dbReference type="EMBL" id="BOOO01000040">
    <property type="protein sequence ID" value="GII33378.1"/>
    <property type="molecule type" value="Genomic_DNA"/>
</dbReference>
<reference evidence="1 2" key="1">
    <citation type="submission" date="2021-01" db="EMBL/GenBank/DDBJ databases">
        <title>Whole genome shotgun sequence of Planotetraspora mira NBRC 15435.</title>
        <authorList>
            <person name="Komaki H."/>
            <person name="Tamura T."/>
        </authorList>
    </citation>
    <scope>NUCLEOTIDE SEQUENCE [LARGE SCALE GENOMIC DNA]</scope>
    <source>
        <strain evidence="1 2">NBRC 15435</strain>
    </source>
</reference>
<dbReference type="Gene3D" id="3.30.450.410">
    <property type="match status" value="1"/>
</dbReference>
<keyword evidence="2" id="KW-1185">Reference proteome</keyword>
<proteinExistence type="predicted"/>
<dbReference type="InterPro" id="IPR036390">
    <property type="entry name" value="WH_DNA-bd_sf"/>
</dbReference>
<evidence type="ECO:0000313" key="2">
    <source>
        <dbReference type="Proteomes" id="UP000650628"/>
    </source>
</evidence>
<dbReference type="SUPFAM" id="SSF46785">
    <property type="entry name" value="Winged helix' DNA-binding domain"/>
    <property type="match status" value="1"/>
</dbReference>
<name>A0A8J3XED5_9ACTN</name>
<dbReference type="GO" id="GO:0018836">
    <property type="term" value="F:alkylmercury lyase activity"/>
    <property type="evidence" value="ECO:0007669"/>
    <property type="project" value="InterPro"/>
</dbReference>
<comment type="caution">
    <text evidence="1">The sequence shown here is derived from an EMBL/GenBank/DDBJ whole genome shotgun (WGS) entry which is preliminary data.</text>
</comment>
<evidence type="ECO:0000313" key="1">
    <source>
        <dbReference type="EMBL" id="GII33378.1"/>
    </source>
</evidence>
<sequence length="226" mass="24985">MSEGPRERIRSRIYSTLATEGRAPSIAELARVLGTSDRTIRRALIELAERHLFVLNRDGDAIRMAHPFSAAPMAFVVAPADGHDERRWWGGCAWDSFGISACLHLDVLIDTTCPFCGTHLRIEAGPERPPSSGPVVRFPRPAAEWWDDVVATCTDIRLFCSTDHAAGWMTATGTAIGEIVSAEIVWRLSQPWYGDRLDPDYQPHTAAANQMTLAELGLTGTFWELP</sequence>
<dbReference type="SUPFAM" id="SSF160387">
    <property type="entry name" value="NosL/MerB-like"/>
    <property type="match status" value="1"/>
</dbReference>
<organism evidence="1 2">
    <name type="scientific">Planotetraspora mira</name>
    <dbReference type="NCBI Taxonomy" id="58121"/>
    <lineage>
        <taxon>Bacteria</taxon>
        <taxon>Bacillati</taxon>
        <taxon>Actinomycetota</taxon>
        <taxon>Actinomycetes</taxon>
        <taxon>Streptosporangiales</taxon>
        <taxon>Streptosporangiaceae</taxon>
        <taxon>Planotetraspora</taxon>
    </lineage>
</organism>
<dbReference type="RefSeq" id="WP_203957225.1">
    <property type="nucleotide sequence ID" value="NZ_BOOO01000040.1"/>
</dbReference>
<dbReference type="Pfam" id="PF03243">
    <property type="entry name" value="MerB"/>
    <property type="match status" value="1"/>
</dbReference>